<protein>
    <submittedName>
        <fullName evidence="2">Glutathione S-transferase family protein</fullName>
    </submittedName>
</protein>
<dbReference type="PANTHER" id="PTHR42673">
    <property type="entry name" value="MALEYLACETOACETATE ISOMERASE"/>
    <property type="match status" value="1"/>
</dbReference>
<dbReference type="SUPFAM" id="SSF47616">
    <property type="entry name" value="GST C-terminal domain-like"/>
    <property type="match status" value="1"/>
</dbReference>
<proteinExistence type="predicted"/>
<dbReference type="SFLD" id="SFLDS00019">
    <property type="entry name" value="Glutathione_Transferase_(cytos"/>
    <property type="match status" value="1"/>
</dbReference>
<dbReference type="OrthoDB" id="9799538at2"/>
<evidence type="ECO:0000313" key="3">
    <source>
        <dbReference type="Proteomes" id="UP000308054"/>
    </source>
</evidence>
<dbReference type="Gene3D" id="1.20.1050.10">
    <property type="match status" value="1"/>
</dbReference>
<dbReference type="GO" id="GO:0006749">
    <property type="term" value="P:glutathione metabolic process"/>
    <property type="evidence" value="ECO:0007669"/>
    <property type="project" value="TreeGrafter"/>
</dbReference>
<gene>
    <name evidence="2" type="ORF">E5163_01200</name>
</gene>
<dbReference type="InterPro" id="IPR036249">
    <property type="entry name" value="Thioredoxin-like_sf"/>
</dbReference>
<dbReference type="GO" id="GO:0004364">
    <property type="term" value="F:glutathione transferase activity"/>
    <property type="evidence" value="ECO:0007669"/>
    <property type="project" value="TreeGrafter"/>
</dbReference>
<dbReference type="InterPro" id="IPR004045">
    <property type="entry name" value="Glutathione_S-Trfase_N"/>
</dbReference>
<dbReference type="PROSITE" id="PS50404">
    <property type="entry name" value="GST_NTER"/>
    <property type="match status" value="1"/>
</dbReference>
<dbReference type="Proteomes" id="UP000308054">
    <property type="component" value="Unassembled WGS sequence"/>
</dbReference>
<dbReference type="CDD" id="cd03043">
    <property type="entry name" value="GST_N_1"/>
    <property type="match status" value="1"/>
</dbReference>
<sequence length="234" mass="25881">MYVLHIANKNYSSWSLRAWLLLRGLSIPFEERLHPFDPDGSSFAAFREFSPSGMVPCLEDGPVKVWDSLAIAEYLAEAHEGVWPAGRDARAWARSVSAEMHSGFTALRSICSMSVGVRVRLARIAPALQKDLDRIAEIWTEGLARFGGPYLAGARFTAVDAMYAPVAYRIRTYGLELPGPAMGWAERMLAHPAMAEWERAAIEEPYREPGHDAEIAAQGVLIEDRRVPPARTGG</sequence>
<dbReference type="Pfam" id="PF13410">
    <property type="entry name" value="GST_C_2"/>
    <property type="match status" value="1"/>
</dbReference>
<comment type="caution">
    <text evidence="2">The sequence shown here is derived from an EMBL/GenBank/DDBJ whole genome shotgun (WGS) entry which is preliminary data.</text>
</comment>
<dbReference type="PANTHER" id="PTHR42673:SF4">
    <property type="entry name" value="MALEYLACETOACETATE ISOMERASE"/>
    <property type="match status" value="1"/>
</dbReference>
<dbReference type="Pfam" id="PF13409">
    <property type="entry name" value="GST_N_2"/>
    <property type="match status" value="1"/>
</dbReference>
<dbReference type="RefSeq" id="WP_135994284.1">
    <property type="nucleotide sequence ID" value="NZ_CP071057.1"/>
</dbReference>
<dbReference type="InterPro" id="IPR036282">
    <property type="entry name" value="Glutathione-S-Trfase_C_sf"/>
</dbReference>
<keyword evidence="2" id="KW-0808">Transferase</keyword>
<feature type="domain" description="GST N-terminal" evidence="1">
    <location>
        <begin position="2"/>
        <end position="83"/>
    </location>
</feature>
<reference evidence="2 3" key="1">
    <citation type="journal article" date="2017" name="Int. J. Syst. Evol. Microbiol.">
        <title>Marinicauda algicola sp. nov., isolated from a marine red alga Rhodosorus marinus.</title>
        <authorList>
            <person name="Jeong S.E."/>
            <person name="Jeon S.H."/>
            <person name="Chun B.H."/>
            <person name="Kim D.W."/>
            <person name="Jeon C.O."/>
        </authorList>
    </citation>
    <scope>NUCLEOTIDE SEQUENCE [LARGE SCALE GENOMIC DNA]</scope>
    <source>
        <strain evidence="2 3">JCM 31718</strain>
    </source>
</reference>
<dbReference type="EMBL" id="SRXW01000001">
    <property type="protein sequence ID" value="TGY89787.1"/>
    <property type="molecule type" value="Genomic_DNA"/>
</dbReference>
<organism evidence="2 3">
    <name type="scientific">Marinicauda algicola</name>
    <dbReference type="NCBI Taxonomy" id="2029849"/>
    <lineage>
        <taxon>Bacteria</taxon>
        <taxon>Pseudomonadati</taxon>
        <taxon>Pseudomonadota</taxon>
        <taxon>Alphaproteobacteria</taxon>
        <taxon>Maricaulales</taxon>
        <taxon>Maricaulaceae</taxon>
        <taxon>Marinicauda</taxon>
    </lineage>
</organism>
<dbReference type="CDD" id="cd03194">
    <property type="entry name" value="GST_C_3"/>
    <property type="match status" value="1"/>
</dbReference>
<dbReference type="SUPFAM" id="SSF52833">
    <property type="entry name" value="Thioredoxin-like"/>
    <property type="match status" value="1"/>
</dbReference>
<dbReference type="AlphaFoldDB" id="A0A4S2H2G8"/>
<evidence type="ECO:0000259" key="1">
    <source>
        <dbReference type="PROSITE" id="PS50404"/>
    </source>
</evidence>
<dbReference type="InterPro" id="IPR040079">
    <property type="entry name" value="Glutathione_S-Trfase"/>
</dbReference>
<accession>A0A4S2H2G8</accession>
<evidence type="ECO:0000313" key="2">
    <source>
        <dbReference type="EMBL" id="TGY89787.1"/>
    </source>
</evidence>
<dbReference type="GO" id="GO:0006559">
    <property type="term" value="P:L-phenylalanine catabolic process"/>
    <property type="evidence" value="ECO:0007669"/>
    <property type="project" value="TreeGrafter"/>
</dbReference>
<keyword evidence="3" id="KW-1185">Reference proteome</keyword>
<dbReference type="Gene3D" id="3.40.30.10">
    <property type="entry name" value="Glutaredoxin"/>
    <property type="match status" value="1"/>
</dbReference>
<name>A0A4S2H2G8_9PROT</name>
<dbReference type="GO" id="GO:0016034">
    <property type="term" value="F:maleylacetoacetate isomerase activity"/>
    <property type="evidence" value="ECO:0007669"/>
    <property type="project" value="TreeGrafter"/>
</dbReference>